<keyword evidence="15" id="KW-0642">Proline metabolism</keyword>
<evidence type="ECO:0000256" key="14">
    <source>
        <dbReference type="ARBA" id="ARBA00023040"/>
    </source>
</evidence>
<evidence type="ECO:0000256" key="1">
    <source>
        <dbReference type="ARBA" id="ARBA00004305"/>
    </source>
</evidence>
<keyword evidence="19" id="KW-0325">Glycoprotein</keyword>
<keyword evidence="13" id="KW-0520">NAD</keyword>
<evidence type="ECO:0000256" key="11">
    <source>
        <dbReference type="ARBA" id="ARBA00022989"/>
    </source>
</evidence>
<gene>
    <name evidence="31" type="primary">ALDH4A1</name>
</gene>
<evidence type="ECO:0000256" key="17">
    <source>
        <dbReference type="ARBA" id="ARBA00023136"/>
    </source>
</evidence>
<evidence type="ECO:0000256" key="23">
    <source>
        <dbReference type="ARBA" id="ARBA00048142"/>
    </source>
</evidence>
<dbReference type="NCBIfam" id="TIGR01236">
    <property type="entry name" value="D1pyr5carbox1"/>
    <property type="match status" value="1"/>
</dbReference>
<keyword evidence="14" id="KW-0297">G-protein coupled receptor</keyword>
<evidence type="ECO:0000256" key="8">
    <source>
        <dbReference type="ARBA" id="ARBA00022692"/>
    </source>
</evidence>
<evidence type="ECO:0000256" key="5">
    <source>
        <dbReference type="ARBA" id="ARBA00012884"/>
    </source>
</evidence>
<dbReference type="GO" id="GO:0005759">
    <property type="term" value="C:mitochondrial matrix"/>
    <property type="evidence" value="ECO:0007669"/>
    <property type="project" value="UniProtKB-SubCell"/>
</dbReference>
<feature type="domain" description="Aldehyde dehydrogenase" evidence="29">
    <location>
        <begin position="494"/>
        <end position="868"/>
    </location>
</feature>
<dbReference type="SUPFAM" id="SSF53720">
    <property type="entry name" value="ALDH-like"/>
    <property type="match status" value="1"/>
</dbReference>
<dbReference type="InterPro" id="IPR028082">
    <property type="entry name" value="Peripla_BP_I"/>
</dbReference>
<dbReference type="UniPathway" id="UPA00261">
    <property type="reaction ID" value="UER00374"/>
</dbReference>
<feature type="domain" description="Aldehyde dehydrogenase" evidence="29">
    <location>
        <begin position="396"/>
        <end position="464"/>
    </location>
</feature>
<dbReference type="HOGENOM" id="CLU_004678_0_0_1"/>
<keyword evidence="32" id="KW-1185">Reference proteome</keyword>
<dbReference type="EMBL" id="AFYH01001030">
    <property type="status" value="NOT_ANNOTATED_CDS"/>
    <property type="molecule type" value="Genomic_DNA"/>
</dbReference>
<accession>H3BIS9</accession>
<evidence type="ECO:0000256" key="16">
    <source>
        <dbReference type="ARBA" id="ARBA00023128"/>
    </source>
</evidence>
<feature type="region of interest" description="Disordered" evidence="27">
    <location>
        <begin position="101"/>
        <end position="138"/>
    </location>
</feature>
<evidence type="ECO:0000256" key="12">
    <source>
        <dbReference type="ARBA" id="ARBA00023002"/>
    </source>
</evidence>
<dbReference type="GO" id="GO:0003842">
    <property type="term" value="F:L-glutamate gamma-semialdehyde dehydrogenase activity"/>
    <property type="evidence" value="ECO:0007669"/>
    <property type="project" value="UniProtKB-EC"/>
</dbReference>
<comment type="similarity">
    <text evidence="4 25">Belongs to the aldehyde dehydrogenase family.</text>
</comment>
<reference evidence="31" key="2">
    <citation type="submission" date="2025-08" db="UniProtKB">
        <authorList>
            <consortium name="Ensembl"/>
        </authorList>
    </citation>
    <scope>IDENTIFICATION</scope>
</reference>
<keyword evidence="9 28" id="KW-0732">Signal</keyword>
<dbReference type="Pfam" id="PF01094">
    <property type="entry name" value="ANF_receptor"/>
    <property type="match status" value="1"/>
</dbReference>
<dbReference type="InterPro" id="IPR001828">
    <property type="entry name" value="ANF_lig-bd_rcpt"/>
</dbReference>
<evidence type="ECO:0000313" key="32">
    <source>
        <dbReference type="Proteomes" id="UP000008672"/>
    </source>
</evidence>
<keyword evidence="20" id="KW-0807">Transducer</keyword>
<sequence>SSHHVVRILLRVTIMPLPVVLQEAQDAEAVQEELNEKVERLKSELVLFKGLMTDQMSDLDTKIQEKAMKVDMDICRRIDITAKLCDVAQQRNSEDMSKMFQVGTVNKKRERKTASDDDASEQDGDTTRHSDEEVSTSLNITDEMKRMLNQLRETFDIDDDDCDSLMWEENEETLLLWEDFTNCNPSVDLQGEASQVSAFFFSFLLKYLSGVMQIELSEELANAKSDMNRHLHEYMEMCSMKRGLDVQMETCRRMIKSSVGRSSPSLSSAASSDSGNTDEIQDEFEKDDEPENSPESLSRGQKKKVGKNGTLIVQMLLFCCPPHKKVTLLNREWRGSVRLMQHAATVEVKNEPILEFKPGSPEREALQKALKELHGKTEEIPCVIGGEKVWTKDVRHQVSPFDHSHKVAKYCYADKDLINKAIASALAVRKEWDLTPIQDRAQILLRAADILSGPRRAEVLAKTMIGQVKPGWGGGRTWPVPEKFQQSRSLSFQAKTVIQAEIDAAAELIDFFRFNAMYALELQHQQPISVSPSTNTMVYRGLEGFVAAVSPFNFTAIGGNLAGAPALMGNVVLWKPSDTAMLASYAVYKILLEAGLPPNVIQFVPADGPVFGDAVTASEHLAAINFTGSVPTFKRLWKQVSENLDRYRTFPRLIGECGGKNFHFVHKSADVDSVVNGTVRSAFEYSGQKCSACSRMYVPDTLWPSVKEKLLEEHKKIKVGNPVTDYETFFSAVIDDKSFARIKKWLERARSSPNLTILAGGKCDDKVGYFVEPSIVETKDPLDPIMKEEIFGPVLAVYVYPENQYKEILQLIDGTSPYGLTGAVFAQDKNVINEATQFLRYAAGNFYINDKSTGSVVAQQPFGGARMSDLLLTPSPPPPHCGSSTKGRKAPHNCSLFFFFLMGTTLPHVPTKFQLPGDYVLGGLVTVHANSTGGTPVSRLKIFNCEDQASDCKGQNETKDTWQPYSQQTTRPVNAHLCFPNSNSLQIYYPGYRFLQGLRYAVEEINNSSILLPDVLLGYEIFDTCFGDAINPILHFLTTNKSRWVEVKDSSVEYQPKVIAVIGPDSSSTALISAEILSSFLIPQISYYVTAQGLNDITRYPSFFRLIPSAQYQIQAIILLLKEFGWKWIAVISSDDDYGIQAAESLADAISKEEICIAYSEVIPLVQEESKPTNSLKAKLAEIVDGIVKSQANLIIVFSFDAFLSPFFEEVVAKNVTGKVWLASEYWAVSESVSSVSNIKSIGTVLGTAVRHIEMPGYVDYILKETEEHSELRAMVKEQESPKDTCNQDCTKCYSVTTQQLLNPPERRITFTIYAAVYSVAHALHNLLGCESGTCKKLKVYPWQSIAVLQKMKRVNFSLLGNPIYFDEDGNPPTGFDIVFWDWSKGDVSFKKVGIYSPNSDHIINRDLVYWNAPENKVSSGLAYVLV</sequence>
<dbReference type="EMBL" id="AFYH01001027">
    <property type="status" value="NOT_ANNOTATED_CDS"/>
    <property type="molecule type" value="Genomic_DNA"/>
</dbReference>
<evidence type="ECO:0000256" key="24">
    <source>
        <dbReference type="PROSITE-ProRule" id="PRU10007"/>
    </source>
</evidence>
<comment type="catalytic activity">
    <reaction evidence="23">
        <text>L-glutamate 5-semialdehyde + NAD(+) + H2O = L-glutamate + NADH + 2 H(+)</text>
        <dbReference type="Rhea" id="RHEA:30235"/>
        <dbReference type="ChEBI" id="CHEBI:15377"/>
        <dbReference type="ChEBI" id="CHEBI:15378"/>
        <dbReference type="ChEBI" id="CHEBI:29985"/>
        <dbReference type="ChEBI" id="CHEBI:57540"/>
        <dbReference type="ChEBI" id="CHEBI:57945"/>
        <dbReference type="ChEBI" id="CHEBI:58066"/>
        <dbReference type="EC" id="1.2.1.88"/>
    </reaction>
</comment>
<feature type="active site" evidence="24">
    <location>
        <position position="656"/>
    </location>
</feature>
<dbReference type="STRING" id="7897.ENSLACP00000021800"/>
<dbReference type="InterPro" id="IPR029510">
    <property type="entry name" value="Ald_DH_CS_GLU"/>
</dbReference>
<evidence type="ECO:0000256" key="2">
    <source>
        <dbReference type="ARBA" id="ARBA00004651"/>
    </source>
</evidence>
<dbReference type="InterPro" id="IPR016161">
    <property type="entry name" value="Ald_DH/histidinol_DH"/>
</dbReference>
<feature type="coiled-coil region" evidence="26">
    <location>
        <begin position="21"/>
        <end position="51"/>
    </location>
</feature>
<keyword evidence="8" id="KW-0812">Transmembrane</keyword>
<evidence type="ECO:0000256" key="9">
    <source>
        <dbReference type="ARBA" id="ARBA00022729"/>
    </source>
</evidence>
<evidence type="ECO:0000256" key="21">
    <source>
        <dbReference type="ARBA" id="ARBA00029864"/>
    </source>
</evidence>
<dbReference type="FunFam" id="3.40.309.10:FF:000005">
    <property type="entry name" value="1-pyrroline-5-carboxylate dehydrogenase 1"/>
    <property type="match status" value="1"/>
</dbReference>
<dbReference type="EMBL" id="AFYH01001024">
    <property type="status" value="NOT_ANNOTATED_CDS"/>
    <property type="molecule type" value="Genomic_DNA"/>
</dbReference>
<evidence type="ECO:0000256" key="27">
    <source>
        <dbReference type="SAM" id="MobiDB-lite"/>
    </source>
</evidence>
<dbReference type="InterPro" id="IPR016162">
    <property type="entry name" value="Ald_DH_N"/>
</dbReference>
<evidence type="ECO:0000256" key="13">
    <source>
        <dbReference type="ARBA" id="ARBA00023027"/>
    </source>
</evidence>
<evidence type="ECO:0000256" key="28">
    <source>
        <dbReference type="SAM" id="SignalP"/>
    </source>
</evidence>
<dbReference type="GO" id="GO:0010133">
    <property type="term" value="P:L-proline catabolic process to L-glutamate"/>
    <property type="evidence" value="ECO:0007669"/>
    <property type="project" value="UniProtKB-UniPathway"/>
</dbReference>
<dbReference type="PROSITE" id="PS00687">
    <property type="entry name" value="ALDEHYDE_DEHYDR_GLU"/>
    <property type="match status" value="1"/>
</dbReference>
<dbReference type="EC" id="1.2.1.88" evidence="5"/>
<evidence type="ECO:0000256" key="6">
    <source>
        <dbReference type="ARBA" id="ARBA00014421"/>
    </source>
</evidence>
<dbReference type="PANTHER" id="PTHR14516:SF3">
    <property type="entry name" value="DELTA-1-PYRROLINE-5-CARBOXYLATE DEHYDROGENASE, MITOCHONDRIAL"/>
    <property type="match status" value="1"/>
</dbReference>
<evidence type="ECO:0000259" key="29">
    <source>
        <dbReference type="Pfam" id="PF00171"/>
    </source>
</evidence>
<feature type="signal peptide" evidence="28">
    <location>
        <begin position="1"/>
        <end position="29"/>
    </location>
</feature>
<dbReference type="Gene3D" id="3.40.605.10">
    <property type="entry name" value="Aldehyde Dehydrogenase, Chain A, domain 1"/>
    <property type="match status" value="2"/>
</dbReference>
<protein>
    <recommendedName>
        <fullName evidence="6">Delta-1-pyrroline-5-carboxylate dehydrogenase, mitochondrial</fullName>
        <ecNumber evidence="5">1.2.1.88</ecNumber>
    </recommendedName>
    <alternativeName>
        <fullName evidence="21">Aldehyde dehydrogenase family 4 member A1</fullName>
    </alternativeName>
    <alternativeName>
        <fullName evidence="22">L-glutamate gamma-semialdehyde dehydrogenase</fullName>
    </alternativeName>
</protein>
<evidence type="ECO:0000256" key="19">
    <source>
        <dbReference type="ARBA" id="ARBA00023180"/>
    </source>
</evidence>
<dbReference type="eggNOG" id="KOG2455">
    <property type="taxonomic scope" value="Eukaryota"/>
</dbReference>
<keyword evidence="7" id="KW-1003">Cell membrane</keyword>
<dbReference type="SUPFAM" id="SSF53822">
    <property type="entry name" value="Periplasmic binding protein-like I"/>
    <property type="match status" value="1"/>
</dbReference>
<dbReference type="SUPFAM" id="SSF64593">
    <property type="entry name" value="Intermediate filament protein, coiled coil region"/>
    <property type="match status" value="1"/>
</dbReference>
<dbReference type="EMBL" id="AFYH01001026">
    <property type="status" value="NOT_ANNOTATED_CDS"/>
    <property type="molecule type" value="Genomic_DNA"/>
</dbReference>
<dbReference type="EMBL" id="AFYH01001025">
    <property type="status" value="NOT_ANNOTATED_CDS"/>
    <property type="molecule type" value="Genomic_DNA"/>
</dbReference>
<feature type="compositionally biased region" description="Acidic residues" evidence="27">
    <location>
        <begin position="279"/>
        <end position="292"/>
    </location>
</feature>
<keyword evidence="26" id="KW-0175">Coiled coil</keyword>
<dbReference type="GeneTree" id="ENSGT00560000077335"/>
<dbReference type="EMBL" id="AFYH01001028">
    <property type="status" value="NOT_ANNOTATED_CDS"/>
    <property type="molecule type" value="Genomic_DNA"/>
</dbReference>
<dbReference type="GO" id="GO:0004930">
    <property type="term" value="F:G protein-coupled receptor activity"/>
    <property type="evidence" value="ECO:0007669"/>
    <property type="project" value="UniProtKB-KW"/>
</dbReference>
<dbReference type="Pfam" id="PF00171">
    <property type="entry name" value="Aldedh"/>
    <property type="match status" value="2"/>
</dbReference>
<feature type="chain" id="PRO_5003580887" description="Delta-1-pyrroline-5-carboxylate dehydrogenase, mitochondrial" evidence="28">
    <location>
        <begin position="30"/>
        <end position="1427"/>
    </location>
</feature>
<name>H3BIS9_LATCH</name>
<keyword evidence="10" id="KW-0809">Transit peptide</keyword>
<dbReference type="Gene3D" id="3.40.50.2300">
    <property type="match status" value="2"/>
</dbReference>
<feature type="compositionally biased region" description="Low complexity" evidence="27">
    <location>
        <begin position="257"/>
        <end position="274"/>
    </location>
</feature>
<proteinExistence type="inferred from homology"/>
<dbReference type="CDD" id="cd07123">
    <property type="entry name" value="ALDH_F4-17_P5CDH"/>
    <property type="match status" value="1"/>
</dbReference>
<keyword evidence="12 25" id="KW-0560">Oxidoreductase</keyword>
<evidence type="ECO:0000256" key="25">
    <source>
        <dbReference type="RuleBase" id="RU003345"/>
    </source>
</evidence>
<dbReference type="EMBL" id="AFYH01001023">
    <property type="status" value="NOT_ANNOTATED_CDS"/>
    <property type="molecule type" value="Genomic_DNA"/>
</dbReference>
<dbReference type="PANTHER" id="PTHR14516">
    <property type="entry name" value="1-PYRROLINE-5-CARBOXYLATE DEHYDROGENASE FAMILY MEMBER"/>
    <property type="match status" value="1"/>
</dbReference>
<evidence type="ECO:0000256" key="18">
    <source>
        <dbReference type="ARBA" id="ARBA00023170"/>
    </source>
</evidence>
<dbReference type="Gene3D" id="3.40.309.10">
    <property type="entry name" value="Aldehyde Dehydrogenase, Chain A, domain 2"/>
    <property type="match status" value="1"/>
</dbReference>
<keyword evidence="11" id="KW-1133">Transmembrane helix</keyword>
<evidence type="ECO:0000313" key="31">
    <source>
        <dbReference type="Ensembl" id="ENSLACP00000021800.1"/>
    </source>
</evidence>
<dbReference type="Ensembl" id="ENSLACT00000021941.1">
    <property type="protein sequence ID" value="ENSLACP00000021800.1"/>
    <property type="gene ID" value="ENSLACG00000019158.1"/>
</dbReference>
<evidence type="ECO:0000256" key="22">
    <source>
        <dbReference type="ARBA" id="ARBA00032259"/>
    </source>
</evidence>
<dbReference type="InterPro" id="IPR005931">
    <property type="entry name" value="P5CDH/ALDH4A1"/>
</dbReference>
<dbReference type="PROSITE" id="PS00070">
    <property type="entry name" value="ALDEHYDE_DEHYDR_CYS"/>
    <property type="match status" value="1"/>
</dbReference>
<keyword evidence="16" id="KW-0496">Mitochondrion</keyword>
<dbReference type="InterPro" id="IPR015590">
    <property type="entry name" value="Aldehyde_DH_dom"/>
</dbReference>
<reference evidence="32" key="1">
    <citation type="submission" date="2011-08" db="EMBL/GenBank/DDBJ databases">
        <title>The draft genome of Latimeria chalumnae.</title>
        <authorList>
            <person name="Di Palma F."/>
            <person name="Alfoldi J."/>
            <person name="Johnson J."/>
            <person name="Berlin A."/>
            <person name="Gnerre S."/>
            <person name="Jaffe D."/>
            <person name="MacCallum I."/>
            <person name="Young S."/>
            <person name="Walker B.J."/>
            <person name="Lander E."/>
            <person name="Lindblad-Toh K."/>
        </authorList>
    </citation>
    <scope>NUCLEOTIDE SEQUENCE [LARGE SCALE GENOMIC DNA]</scope>
    <source>
        <strain evidence="32">Wild caught</strain>
    </source>
</reference>
<dbReference type="InterPro" id="IPR016160">
    <property type="entry name" value="Ald_DH_CS_CYS"/>
</dbReference>
<evidence type="ECO:0000256" key="4">
    <source>
        <dbReference type="ARBA" id="ARBA00009986"/>
    </source>
</evidence>
<organism evidence="31 32">
    <name type="scientific">Latimeria chalumnae</name>
    <name type="common">Coelacanth</name>
    <dbReference type="NCBI Taxonomy" id="7897"/>
    <lineage>
        <taxon>Eukaryota</taxon>
        <taxon>Metazoa</taxon>
        <taxon>Chordata</taxon>
        <taxon>Craniata</taxon>
        <taxon>Vertebrata</taxon>
        <taxon>Euteleostomi</taxon>
        <taxon>Coelacanthiformes</taxon>
        <taxon>Coelacanthidae</taxon>
        <taxon>Latimeria</taxon>
    </lineage>
</organism>
<evidence type="ECO:0000256" key="20">
    <source>
        <dbReference type="ARBA" id="ARBA00023224"/>
    </source>
</evidence>
<feature type="domain" description="Receptor ligand binding region" evidence="30">
    <location>
        <begin position="997"/>
        <end position="1384"/>
    </location>
</feature>
<dbReference type="InterPro" id="IPR016163">
    <property type="entry name" value="Ald_DH_C"/>
</dbReference>
<dbReference type="InParanoid" id="H3BIS9"/>
<evidence type="ECO:0000256" key="3">
    <source>
        <dbReference type="ARBA" id="ARBA00004786"/>
    </source>
</evidence>
<reference evidence="31" key="3">
    <citation type="submission" date="2025-09" db="UniProtKB">
        <authorList>
            <consortium name="Ensembl"/>
        </authorList>
    </citation>
    <scope>IDENTIFICATION</scope>
</reference>
<comment type="pathway">
    <text evidence="3">Amino-acid degradation; L-proline degradation into L-glutamate; L-glutamate from L-proline: step 2/2.</text>
</comment>
<dbReference type="Bgee" id="ENSLACG00000019158">
    <property type="expression patterns" value="Expressed in muscle tissue and 6 other cell types or tissues"/>
</dbReference>
<evidence type="ECO:0000259" key="30">
    <source>
        <dbReference type="Pfam" id="PF01094"/>
    </source>
</evidence>
<evidence type="ECO:0000256" key="26">
    <source>
        <dbReference type="SAM" id="Coils"/>
    </source>
</evidence>
<dbReference type="Gene3D" id="1.20.5.170">
    <property type="match status" value="1"/>
</dbReference>
<evidence type="ECO:0000256" key="10">
    <source>
        <dbReference type="ARBA" id="ARBA00022946"/>
    </source>
</evidence>
<feature type="region of interest" description="Disordered" evidence="27">
    <location>
        <begin position="256"/>
        <end position="304"/>
    </location>
</feature>
<dbReference type="EMBL" id="AFYH01001029">
    <property type="status" value="NOT_ANNOTATED_CDS"/>
    <property type="molecule type" value="Genomic_DNA"/>
</dbReference>
<keyword evidence="17" id="KW-0472">Membrane</keyword>
<dbReference type="GO" id="GO:0005886">
    <property type="term" value="C:plasma membrane"/>
    <property type="evidence" value="ECO:0007669"/>
    <property type="project" value="UniProtKB-SubCell"/>
</dbReference>
<evidence type="ECO:0000256" key="7">
    <source>
        <dbReference type="ARBA" id="ARBA00022475"/>
    </source>
</evidence>
<dbReference type="EMBL" id="AFYH01001031">
    <property type="status" value="NOT_ANNOTATED_CDS"/>
    <property type="molecule type" value="Genomic_DNA"/>
</dbReference>
<dbReference type="eggNOG" id="KOG1056">
    <property type="taxonomic scope" value="Eukaryota"/>
</dbReference>
<dbReference type="Proteomes" id="UP000008672">
    <property type="component" value="Unassembled WGS sequence"/>
</dbReference>
<dbReference type="FunFam" id="3.40.50.2300:FF:000016">
    <property type="entry name" value="Taste 1 receptor member 2"/>
    <property type="match status" value="1"/>
</dbReference>
<evidence type="ECO:0000256" key="15">
    <source>
        <dbReference type="ARBA" id="ARBA00023062"/>
    </source>
</evidence>
<comment type="subcellular location">
    <subcellularLocation>
        <location evidence="2">Cell membrane</location>
        <topology evidence="2">Multi-pass membrane protein</topology>
    </subcellularLocation>
    <subcellularLocation>
        <location evidence="1">Mitochondrion matrix</location>
    </subcellularLocation>
</comment>
<keyword evidence="18" id="KW-0675">Receptor</keyword>